<dbReference type="Pfam" id="PF00276">
    <property type="entry name" value="Ribosomal_L23"/>
    <property type="match status" value="1"/>
</dbReference>
<dbReference type="SUPFAM" id="SSF54189">
    <property type="entry name" value="Ribosomal proteins S24e, L23 and L15e"/>
    <property type="match status" value="1"/>
</dbReference>
<dbReference type="PROSITE" id="PS00050">
    <property type="entry name" value="RIBOSOMAL_L23"/>
    <property type="match status" value="1"/>
</dbReference>
<evidence type="ECO:0000256" key="4">
    <source>
        <dbReference type="ARBA" id="ARBA00022980"/>
    </source>
</evidence>
<dbReference type="GO" id="GO:0003735">
    <property type="term" value="F:structural constituent of ribosome"/>
    <property type="evidence" value="ECO:0007669"/>
    <property type="project" value="InterPro"/>
</dbReference>
<dbReference type="GO" id="GO:0006412">
    <property type="term" value="P:translation"/>
    <property type="evidence" value="ECO:0007669"/>
    <property type="project" value="UniProtKB-UniRule"/>
</dbReference>
<dbReference type="PANTHER" id="PTHR11620">
    <property type="entry name" value="60S RIBOSOMAL PROTEIN L23A"/>
    <property type="match status" value="1"/>
</dbReference>
<sequence length="89" mass="9942">MVLKGVHVTEKAGNLNALNQYVLKVAAKANKIEIKKAVEKMYGVRVDRVMISVMPAKKRRLGRQEGEKSGFKKAIVKLAEGHKIEIMPK</sequence>
<evidence type="ECO:0000313" key="9">
    <source>
        <dbReference type="Proteomes" id="UP000178197"/>
    </source>
</evidence>
<keyword evidence="3 6" id="KW-0694">RNA-binding</keyword>
<dbReference type="NCBIfam" id="NF004363">
    <property type="entry name" value="PRK05738.2-4"/>
    <property type="match status" value="1"/>
</dbReference>
<evidence type="ECO:0000256" key="2">
    <source>
        <dbReference type="ARBA" id="ARBA00022730"/>
    </source>
</evidence>
<dbReference type="Proteomes" id="UP000178197">
    <property type="component" value="Unassembled WGS sequence"/>
</dbReference>
<protein>
    <recommendedName>
        <fullName evidence="6">Large ribosomal subunit protein uL23</fullName>
    </recommendedName>
</protein>
<keyword evidence="2 6" id="KW-0699">rRNA-binding</keyword>
<dbReference type="Gene3D" id="3.30.70.330">
    <property type="match status" value="1"/>
</dbReference>
<accession>A0A1F8FIA2</accession>
<dbReference type="AlphaFoldDB" id="A0A1F8FIA2"/>
<dbReference type="GO" id="GO:0005840">
    <property type="term" value="C:ribosome"/>
    <property type="evidence" value="ECO:0007669"/>
    <property type="project" value="UniProtKB-KW"/>
</dbReference>
<comment type="caution">
    <text evidence="8">The sequence shown here is derived from an EMBL/GenBank/DDBJ whole genome shotgun (WGS) entry which is preliminary data.</text>
</comment>
<evidence type="ECO:0000256" key="7">
    <source>
        <dbReference type="RuleBase" id="RU003934"/>
    </source>
</evidence>
<organism evidence="8 9">
    <name type="scientific">Candidatus Yanofskybacteria bacterium RIFCSPHIGHO2_02_FULL_43_15c</name>
    <dbReference type="NCBI Taxonomy" id="1802679"/>
    <lineage>
        <taxon>Bacteria</taxon>
        <taxon>Candidatus Yanofskyibacteriota</taxon>
    </lineage>
</organism>
<dbReference type="InterPro" id="IPR012678">
    <property type="entry name" value="Ribosomal_uL23/eL15/eS24_sf"/>
</dbReference>
<gene>
    <name evidence="6" type="primary">rplW</name>
    <name evidence="8" type="ORF">A3C71_01220</name>
</gene>
<reference evidence="8 9" key="1">
    <citation type="journal article" date="2016" name="Nat. Commun.">
        <title>Thousands of microbial genomes shed light on interconnected biogeochemical processes in an aquifer system.</title>
        <authorList>
            <person name="Anantharaman K."/>
            <person name="Brown C.T."/>
            <person name="Hug L.A."/>
            <person name="Sharon I."/>
            <person name="Castelle C.J."/>
            <person name="Probst A.J."/>
            <person name="Thomas B.C."/>
            <person name="Singh A."/>
            <person name="Wilkins M.J."/>
            <person name="Karaoz U."/>
            <person name="Brodie E.L."/>
            <person name="Williams K.H."/>
            <person name="Hubbard S.S."/>
            <person name="Banfield J.F."/>
        </authorList>
    </citation>
    <scope>NUCLEOTIDE SEQUENCE [LARGE SCALE GENOMIC DNA]</scope>
</reference>
<evidence type="ECO:0000313" key="8">
    <source>
        <dbReference type="EMBL" id="OGN12837.1"/>
    </source>
</evidence>
<comment type="function">
    <text evidence="6">One of the early assembly proteins it binds 23S rRNA. One of the proteins that surrounds the polypeptide exit tunnel on the outside of the ribosome. Forms the main docking site for trigger factor binding to the ribosome.</text>
</comment>
<evidence type="ECO:0000256" key="1">
    <source>
        <dbReference type="ARBA" id="ARBA00006700"/>
    </source>
</evidence>
<dbReference type="InterPro" id="IPR013025">
    <property type="entry name" value="Ribosomal_uL23-like"/>
</dbReference>
<evidence type="ECO:0000256" key="6">
    <source>
        <dbReference type="HAMAP-Rule" id="MF_01369"/>
    </source>
</evidence>
<proteinExistence type="inferred from homology"/>
<name>A0A1F8FIA2_9BACT</name>
<keyword evidence="4 6" id="KW-0689">Ribosomal protein</keyword>
<dbReference type="GO" id="GO:0019843">
    <property type="term" value="F:rRNA binding"/>
    <property type="evidence" value="ECO:0007669"/>
    <property type="project" value="UniProtKB-UniRule"/>
</dbReference>
<evidence type="ECO:0000256" key="3">
    <source>
        <dbReference type="ARBA" id="ARBA00022884"/>
    </source>
</evidence>
<dbReference type="InterPro" id="IPR012677">
    <property type="entry name" value="Nucleotide-bd_a/b_plait_sf"/>
</dbReference>
<dbReference type="GO" id="GO:1990904">
    <property type="term" value="C:ribonucleoprotein complex"/>
    <property type="evidence" value="ECO:0007669"/>
    <property type="project" value="UniProtKB-KW"/>
</dbReference>
<dbReference type="HAMAP" id="MF_01369_B">
    <property type="entry name" value="Ribosomal_uL23_B"/>
    <property type="match status" value="1"/>
</dbReference>
<comment type="subunit">
    <text evidence="6">Part of the 50S ribosomal subunit. Contacts protein L29, and trigger factor when it is bound to the ribosome.</text>
</comment>
<dbReference type="InterPro" id="IPR001014">
    <property type="entry name" value="Ribosomal_uL23_CS"/>
</dbReference>
<keyword evidence="5 6" id="KW-0687">Ribonucleoprotein</keyword>
<dbReference type="EMBL" id="MGJT01000013">
    <property type="protein sequence ID" value="OGN12837.1"/>
    <property type="molecule type" value="Genomic_DNA"/>
</dbReference>
<evidence type="ECO:0000256" key="5">
    <source>
        <dbReference type="ARBA" id="ARBA00023274"/>
    </source>
</evidence>
<comment type="similarity">
    <text evidence="1 6 7">Belongs to the universal ribosomal protein uL23 family.</text>
</comment>